<dbReference type="InterPro" id="IPR012919">
    <property type="entry name" value="SUN_dom"/>
</dbReference>
<feature type="coiled-coil region" evidence="5">
    <location>
        <begin position="239"/>
        <end position="266"/>
    </location>
</feature>
<dbReference type="KEGG" id="gtt:GUITHDRAFT_110573"/>
<dbReference type="Proteomes" id="UP000011087">
    <property type="component" value="Unassembled WGS sequence"/>
</dbReference>
<feature type="region of interest" description="Disordered" evidence="6">
    <location>
        <begin position="1"/>
        <end position="21"/>
    </location>
</feature>
<evidence type="ECO:0000256" key="2">
    <source>
        <dbReference type="ARBA" id="ARBA00022692"/>
    </source>
</evidence>
<sequence length="480" mass="53523">MSSSHFPAWTSSSTVTPAEDSKNKNKDYIALGALAAVLLVIAAFAMSSGSKPAISMDADTHKLVSDMNKRFEEMKTMYNENVGLLKTAKQNGQVIDKNFDEALSGIKSTMAKTEESMKKISESQRNFESVKTELSSDIQKLRKYMLDQIEEQKKSSEAKTADLEKSLSKLREKAEKMLSDAESLNSRLLQSLETAKTEIDSKMQKEVNSLLATERKAIEKKISEASQSMLVAAKSEILAMAISKMNEELNEKIKQAVAQLVKQRQSDDLEKQIKHVLRALFQERIGRIDWLLEVNGASITNHSETFPACKNTSVFSYLKCSTSQQLNPKTFIHSDVAGLSMIDSPSMMLGNCWAMSGSQGFVEIRLSKLLRVTEAVIQHIPKRISPDIRSAPRGFRILGSLSGAETEEGSFKVLVEGEYEVREDASEEELLPHVQTFAVKNSPLVDTIRYEILSNQGKQEFTCLYHMRLHGEEATPMVSS</sequence>
<dbReference type="GO" id="GO:0016020">
    <property type="term" value="C:membrane"/>
    <property type="evidence" value="ECO:0007669"/>
    <property type="project" value="UniProtKB-SubCell"/>
</dbReference>
<reference evidence="10" key="3">
    <citation type="submission" date="2015-06" db="UniProtKB">
        <authorList>
            <consortium name="EnsemblProtists"/>
        </authorList>
    </citation>
    <scope>IDENTIFICATION</scope>
</reference>
<evidence type="ECO:0000313" key="10">
    <source>
        <dbReference type="EnsemblProtists" id="EKX43449"/>
    </source>
</evidence>
<dbReference type="EMBL" id="JH993010">
    <property type="protein sequence ID" value="EKX43449.1"/>
    <property type="molecule type" value="Genomic_DNA"/>
</dbReference>
<name>L1J5Q2_GUITC</name>
<reference evidence="9 11" key="1">
    <citation type="journal article" date="2012" name="Nature">
        <title>Algal genomes reveal evolutionary mosaicism and the fate of nucleomorphs.</title>
        <authorList>
            <consortium name="DOE Joint Genome Institute"/>
            <person name="Curtis B.A."/>
            <person name="Tanifuji G."/>
            <person name="Burki F."/>
            <person name="Gruber A."/>
            <person name="Irimia M."/>
            <person name="Maruyama S."/>
            <person name="Arias M.C."/>
            <person name="Ball S.G."/>
            <person name="Gile G.H."/>
            <person name="Hirakawa Y."/>
            <person name="Hopkins J.F."/>
            <person name="Kuo A."/>
            <person name="Rensing S.A."/>
            <person name="Schmutz J."/>
            <person name="Symeonidi A."/>
            <person name="Elias M."/>
            <person name="Eveleigh R.J."/>
            <person name="Herman E.K."/>
            <person name="Klute M.J."/>
            <person name="Nakayama T."/>
            <person name="Obornik M."/>
            <person name="Reyes-Prieto A."/>
            <person name="Armbrust E.V."/>
            <person name="Aves S.J."/>
            <person name="Beiko R.G."/>
            <person name="Coutinho P."/>
            <person name="Dacks J.B."/>
            <person name="Durnford D.G."/>
            <person name="Fast N.M."/>
            <person name="Green B.R."/>
            <person name="Grisdale C.J."/>
            <person name="Hempel F."/>
            <person name="Henrissat B."/>
            <person name="Hoppner M.P."/>
            <person name="Ishida K."/>
            <person name="Kim E."/>
            <person name="Koreny L."/>
            <person name="Kroth P.G."/>
            <person name="Liu Y."/>
            <person name="Malik S.B."/>
            <person name="Maier U.G."/>
            <person name="McRose D."/>
            <person name="Mock T."/>
            <person name="Neilson J.A."/>
            <person name="Onodera N.T."/>
            <person name="Poole A.M."/>
            <person name="Pritham E.J."/>
            <person name="Richards T.A."/>
            <person name="Rocap G."/>
            <person name="Roy S.W."/>
            <person name="Sarai C."/>
            <person name="Schaack S."/>
            <person name="Shirato S."/>
            <person name="Slamovits C.H."/>
            <person name="Spencer D.F."/>
            <person name="Suzuki S."/>
            <person name="Worden A.Z."/>
            <person name="Zauner S."/>
            <person name="Barry K."/>
            <person name="Bell C."/>
            <person name="Bharti A.K."/>
            <person name="Crow J.A."/>
            <person name="Grimwood J."/>
            <person name="Kramer R."/>
            <person name="Lindquist E."/>
            <person name="Lucas S."/>
            <person name="Salamov A."/>
            <person name="McFadden G.I."/>
            <person name="Lane C.E."/>
            <person name="Keeling P.J."/>
            <person name="Gray M.W."/>
            <person name="Grigoriev I.V."/>
            <person name="Archibald J.M."/>
        </authorList>
    </citation>
    <scope>NUCLEOTIDE SEQUENCE</scope>
    <source>
        <strain evidence="9 11">CCMP2712</strain>
    </source>
</reference>
<keyword evidence="5" id="KW-0175">Coiled coil</keyword>
<feature type="coiled-coil region" evidence="5">
    <location>
        <begin position="146"/>
        <end position="198"/>
    </location>
</feature>
<evidence type="ECO:0000256" key="5">
    <source>
        <dbReference type="SAM" id="Coils"/>
    </source>
</evidence>
<feature type="transmembrane region" description="Helical" evidence="7">
    <location>
        <begin position="28"/>
        <end position="46"/>
    </location>
</feature>
<dbReference type="AlphaFoldDB" id="L1J5Q2"/>
<dbReference type="InterPro" id="IPR045119">
    <property type="entry name" value="SUN1-5"/>
</dbReference>
<dbReference type="eggNOG" id="KOG2687">
    <property type="taxonomic scope" value="Eukaryota"/>
</dbReference>
<dbReference type="PANTHER" id="PTHR12911:SF8">
    <property type="entry name" value="KLAROID PROTEIN-RELATED"/>
    <property type="match status" value="1"/>
</dbReference>
<accession>L1J5Q2</accession>
<evidence type="ECO:0000256" key="7">
    <source>
        <dbReference type="SAM" id="Phobius"/>
    </source>
</evidence>
<keyword evidence="4 7" id="KW-0472">Membrane</keyword>
<dbReference type="Pfam" id="PF07738">
    <property type="entry name" value="Sad1_UNC"/>
    <property type="match status" value="1"/>
</dbReference>
<evidence type="ECO:0000259" key="8">
    <source>
        <dbReference type="PROSITE" id="PS51469"/>
    </source>
</evidence>
<dbReference type="PANTHER" id="PTHR12911">
    <property type="entry name" value="SAD1/UNC-84-LIKE PROTEIN-RELATED"/>
    <property type="match status" value="1"/>
</dbReference>
<dbReference type="PROSITE" id="PS51469">
    <property type="entry name" value="SUN"/>
    <property type="match status" value="1"/>
</dbReference>
<dbReference type="OMA" id="MFVAKEY"/>
<dbReference type="GO" id="GO:0005635">
    <property type="term" value="C:nuclear envelope"/>
    <property type="evidence" value="ECO:0007669"/>
    <property type="project" value="UniProtKB-ARBA"/>
</dbReference>
<comment type="subcellular location">
    <subcellularLocation>
        <location evidence="1">Membrane</location>
    </subcellularLocation>
</comment>
<evidence type="ECO:0000313" key="9">
    <source>
        <dbReference type="EMBL" id="EKX43449.1"/>
    </source>
</evidence>
<evidence type="ECO:0000313" key="11">
    <source>
        <dbReference type="Proteomes" id="UP000011087"/>
    </source>
</evidence>
<dbReference type="HOGENOM" id="CLU_569196_0_0_1"/>
<dbReference type="GO" id="GO:0043495">
    <property type="term" value="F:protein-membrane adaptor activity"/>
    <property type="evidence" value="ECO:0007669"/>
    <property type="project" value="TreeGrafter"/>
</dbReference>
<dbReference type="RefSeq" id="XP_005830429.1">
    <property type="nucleotide sequence ID" value="XM_005830372.1"/>
</dbReference>
<reference evidence="11" key="2">
    <citation type="submission" date="2012-11" db="EMBL/GenBank/DDBJ databases">
        <authorList>
            <person name="Kuo A."/>
            <person name="Curtis B.A."/>
            <person name="Tanifuji G."/>
            <person name="Burki F."/>
            <person name="Gruber A."/>
            <person name="Irimia M."/>
            <person name="Maruyama S."/>
            <person name="Arias M.C."/>
            <person name="Ball S.G."/>
            <person name="Gile G.H."/>
            <person name="Hirakawa Y."/>
            <person name="Hopkins J.F."/>
            <person name="Rensing S.A."/>
            <person name="Schmutz J."/>
            <person name="Symeonidi A."/>
            <person name="Elias M."/>
            <person name="Eveleigh R.J."/>
            <person name="Herman E.K."/>
            <person name="Klute M.J."/>
            <person name="Nakayama T."/>
            <person name="Obornik M."/>
            <person name="Reyes-Prieto A."/>
            <person name="Armbrust E.V."/>
            <person name="Aves S.J."/>
            <person name="Beiko R.G."/>
            <person name="Coutinho P."/>
            <person name="Dacks J.B."/>
            <person name="Durnford D.G."/>
            <person name="Fast N.M."/>
            <person name="Green B.R."/>
            <person name="Grisdale C."/>
            <person name="Hempe F."/>
            <person name="Henrissat B."/>
            <person name="Hoppner M.P."/>
            <person name="Ishida K.-I."/>
            <person name="Kim E."/>
            <person name="Koreny L."/>
            <person name="Kroth P.G."/>
            <person name="Liu Y."/>
            <person name="Malik S.-B."/>
            <person name="Maier U.G."/>
            <person name="McRose D."/>
            <person name="Mock T."/>
            <person name="Neilson J.A."/>
            <person name="Onodera N.T."/>
            <person name="Poole A.M."/>
            <person name="Pritham E.J."/>
            <person name="Richards T.A."/>
            <person name="Rocap G."/>
            <person name="Roy S.W."/>
            <person name="Sarai C."/>
            <person name="Schaack S."/>
            <person name="Shirato S."/>
            <person name="Slamovits C.H."/>
            <person name="Spencer D.F."/>
            <person name="Suzuki S."/>
            <person name="Worden A.Z."/>
            <person name="Zauner S."/>
            <person name="Barry K."/>
            <person name="Bell C."/>
            <person name="Bharti A.K."/>
            <person name="Crow J.A."/>
            <person name="Grimwood J."/>
            <person name="Kramer R."/>
            <person name="Lindquist E."/>
            <person name="Lucas S."/>
            <person name="Salamov A."/>
            <person name="McFadden G.I."/>
            <person name="Lane C.E."/>
            <person name="Keeling P.J."/>
            <person name="Gray M.W."/>
            <person name="Grigoriev I.V."/>
            <person name="Archibald J.M."/>
        </authorList>
    </citation>
    <scope>NUCLEOTIDE SEQUENCE</scope>
    <source>
        <strain evidence="11">CCMP2712</strain>
    </source>
</reference>
<evidence type="ECO:0000256" key="1">
    <source>
        <dbReference type="ARBA" id="ARBA00004370"/>
    </source>
</evidence>
<evidence type="ECO:0000256" key="4">
    <source>
        <dbReference type="ARBA" id="ARBA00023136"/>
    </source>
</evidence>
<dbReference type="OrthoDB" id="342281at2759"/>
<evidence type="ECO:0000256" key="6">
    <source>
        <dbReference type="SAM" id="MobiDB-lite"/>
    </source>
</evidence>
<protein>
    <recommendedName>
        <fullName evidence="8">SUN domain-containing protein</fullName>
    </recommendedName>
</protein>
<proteinExistence type="predicted"/>
<keyword evidence="11" id="KW-1185">Reference proteome</keyword>
<keyword evidence="3 7" id="KW-1133">Transmembrane helix</keyword>
<organism evidence="9">
    <name type="scientific">Guillardia theta (strain CCMP2712)</name>
    <name type="common">Cryptophyte</name>
    <dbReference type="NCBI Taxonomy" id="905079"/>
    <lineage>
        <taxon>Eukaryota</taxon>
        <taxon>Cryptophyceae</taxon>
        <taxon>Pyrenomonadales</taxon>
        <taxon>Geminigeraceae</taxon>
        <taxon>Guillardia</taxon>
    </lineage>
</organism>
<dbReference type="PaxDb" id="55529-EKX43449"/>
<keyword evidence="2 7" id="KW-0812">Transmembrane</keyword>
<dbReference type="Gene3D" id="2.60.120.260">
    <property type="entry name" value="Galactose-binding domain-like"/>
    <property type="match status" value="1"/>
</dbReference>
<dbReference type="EnsemblProtists" id="EKX43449">
    <property type="protein sequence ID" value="EKX43449"/>
    <property type="gene ID" value="GUITHDRAFT_110573"/>
</dbReference>
<gene>
    <name evidence="9" type="ORF">GUITHDRAFT_110573</name>
</gene>
<feature type="compositionally biased region" description="Polar residues" evidence="6">
    <location>
        <begin position="1"/>
        <end position="16"/>
    </location>
</feature>
<dbReference type="STRING" id="905079.L1J5Q2"/>
<feature type="domain" description="SUN" evidence="8">
    <location>
        <begin position="294"/>
        <end position="474"/>
    </location>
</feature>
<evidence type="ECO:0000256" key="3">
    <source>
        <dbReference type="ARBA" id="ARBA00022989"/>
    </source>
</evidence>
<dbReference type="GeneID" id="17300107"/>